<organism evidence="2">
    <name type="scientific">Naegleria gruberi</name>
    <name type="common">Amoeba</name>
    <dbReference type="NCBI Taxonomy" id="5762"/>
    <lineage>
        <taxon>Eukaryota</taxon>
        <taxon>Discoba</taxon>
        <taxon>Heterolobosea</taxon>
        <taxon>Tetramitia</taxon>
        <taxon>Eutetramitia</taxon>
        <taxon>Vahlkampfiidae</taxon>
        <taxon>Naegleria</taxon>
    </lineage>
</organism>
<dbReference type="VEuPathDB" id="AmoebaDB:NAEGRDRAFT_75967"/>
<protein>
    <submittedName>
        <fullName evidence="1">Predicted protein</fullName>
    </submittedName>
</protein>
<dbReference type="EMBL" id="GG738932">
    <property type="protein sequence ID" value="EFC36323.1"/>
    <property type="molecule type" value="Genomic_DNA"/>
</dbReference>
<gene>
    <name evidence="1" type="ORF">NAEGRDRAFT_75967</name>
</gene>
<dbReference type="Proteomes" id="UP000006671">
    <property type="component" value="Unassembled WGS sequence"/>
</dbReference>
<proteinExistence type="predicted"/>
<dbReference type="KEGG" id="ngr:NAEGRDRAFT_75967"/>
<dbReference type="AlphaFoldDB" id="D2W3J9"/>
<name>D2W3J9_NAEGR</name>
<dbReference type="RefSeq" id="XP_002669067.1">
    <property type="nucleotide sequence ID" value="XM_002669021.1"/>
</dbReference>
<reference evidence="1 2" key="1">
    <citation type="journal article" date="2010" name="Cell">
        <title>The genome of Naegleria gruberi illuminates early eukaryotic versatility.</title>
        <authorList>
            <person name="Fritz-Laylin L.K."/>
            <person name="Prochnik S.E."/>
            <person name="Ginger M.L."/>
            <person name="Dacks J.B."/>
            <person name="Carpenter M.L."/>
            <person name="Field M.C."/>
            <person name="Kuo A."/>
            <person name="Paredez A."/>
            <person name="Chapman J."/>
            <person name="Pham J."/>
            <person name="Shu S."/>
            <person name="Neupane R."/>
            <person name="Cipriano M."/>
            <person name="Mancuso J."/>
            <person name="Tu H."/>
            <person name="Salamov A."/>
            <person name="Lindquist E."/>
            <person name="Shapiro H."/>
            <person name="Lucas S."/>
            <person name="Grigoriev I.V."/>
            <person name="Cande W.Z."/>
            <person name="Fulton C."/>
            <person name="Rokhsar D.S."/>
            <person name="Dawson S.C."/>
        </authorList>
    </citation>
    <scope>NUCLEOTIDE SEQUENCE [LARGE SCALE GENOMIC DNA]</scope>
    <source>
        <strain evidence="1 2">NEG-M</strain>
    </source>
</reference>
<evidence type="ECO:0000313" key="1">
    <source>
        <dbReference type="EMBL" id="EFC36323.1"/>
    </source>
</evidence>
<sequence length="131" mass="14206">MSEVHIYTIECILDHVGADPGDTTESDSEITTSITIGGKTKSSGPFTLPVNQNLNPPLQLLLYKDAILDAGNLSVSMFEVDSTTPNDTIIGWTWLAPRLPVVGIASQPFVYPFGQGRENPTQEMVMKEGLL</sequence>
<keyword evidence="2" id="KW-1185">Reference proteome</keyword>
<evidence type="ECO:0000313" key="2">
    <source>
        <dbReference type="Proteomes" id="UP000006671"/>
    </source>
</evidence>
<dbReference type="InParanoid" id="D2W3J9"/>
<dbReference type="GeneID" id="8847607"/>
<accession>D2W3J9</accession>